<evidence type="ECO:0000313" key="1">
    <source>
        <dbReference type="EMBL" id="CAG8510842.1"/>
    </source>
</evidence>
<organism evidence="1 2">
    <name type="scientific">Racocetra persica</name>
    <dbReference type="NCBI Taxonomy" id="160502"/>
    <lineage>
        <taxon>Eukaryota</taxon>
        <taxon>Fungi</taxon>
        <taxon>Fungi incertae sedis</taxon>
        <taxon>Mucoromycota</taxon>
        <taxon>Glomeromycotina</taxon>
        <taxon>Glomeromycetes</taxon>
        <taxon>Diversisporales</taxon>
        <taxon>Gigasporaceae</taxon>
        <taxon>Racocetra</taxon>
    </lineage>
</organism>
<sequence>SGEKSERVGIEEESESVELTPELTPELTLDDDEDGPEFNYYEKGNDVNIWD</sequence>
<gene>
    <name evidence="1" type="ORF">RPERSI_LOCUS2252</name>
</gene>
<accession>A0ACA9L8M1</accession>
<keyword evidence="2" id="KW-1185">Reference proteome</keyword>
<evidence type="ECO:0000313" key="2">
    <source>
        <dbReference type="Proteomes" id="UP000789920"/>
    </source>
</evidence>
<name>A0ACA9L8M1_9GLOM</name>
<proteinExistence type="predicted"/>
<dbReference type="EMBL" id="CAJVQC010002392">
    <property type="protein sequence ID" value="CAG8510842.1"/>
    <property type="molecule type" value="Genomic_DNA"/>
</dbReference>
<protein>
    <submittedName>
        <fullName evidence="1">8596_t:CDS:1</fullName>
    </submittedName>
</protein>
<feature type="non-terminal residue" evidence="1">
    <location>
        <position position="1"/>
    </location>
</feature>
<dbReference type="Proteomes" id="UP000789920">
    <property type="component" value="Unassembled WGS sequence"/>
</dbReference>
<comment type="caution">
    <text evidence="1">The sequence shown here is derived from an EMBL/GenBank/DDBJ whole genome shotgun (WGS) entry which is preliminary data.</text>
</comment>
<reference evidence="1" key="1">
    <citation type="submission" date="2021-06" db="EMBL/GenBank/DDBJ databases">
        <authorList>
            <person name="Kallberg Y."/>
            <person name="Tangrot J."/>
            <person name="Rosling A."/>
        </authorList>
    </citation>
    <scope>NUCLEOTIDE SEQUENCE</scope>
    <source>
        <strain evidence="1">MA461A</strain>
    </source>
</reference>